<accession>A0A1X1A4N0</accession>
<evidence type="ECO:0000256" key="5">
    <source>
        <dbReference type="ARBA" id="ARBA00023136"/>
    </source>
</evidence>
<evidence type="ECO:0000256" key="6">
    <source>
        <dbReference type="SAM" id="MobiDB-lite"/>
    </source>
</evidence>
<evidence type="ECO:0000313" key="9">
    <source>
        <dbReference type="Proteomes" id="UP000193675"/>
    </source>
</evidence>
<protein>
    <submittedName>
        <fullName evidence="8">Nitrate reductase</fullName>
    </submittedName>
</protein>
<proteinExistence type="inferred from homology"/>
<feature type="transmembrane region" description="Helical" evidence="7">
    <location>
        <begin position="76"/>
        <end position="101"/>
    </location>
</feature>
<feature type="transmembrane region" description="Helical" evidence="7">
    <location>
        <begin position="246"/>
        <end position="267"/>
    </location>
</feature>
<comment type="caution">
    <text evidence="8">The sequence shown here is derived from an EMBL/GenBank/DDBJ whole genome shotgun (WGS) entry which is preliminary data.</text>
</comment>
<comment type="subcellular location">
    <subcellularLocation>
        <location evidence="1">Membrane</location>
        <topology evidence="1">Multi-pass membrane protein</topology>
    </subcellularLocation>
</comment>
<feature type="transmembrane region" description="Helical" evidence="7">
    <location>
        <begin position="393"/>
        <end position="418"/>
    </location>
</feature>
<evidence type="ECO:0000256" key="4">
    <source>
        <dbReference type="ARBA" id="ARBA00022989"/>
    </source>
</evidence>
<comment type="similarity">
    <text evidence="2">Belongs to the purine-cytosine permease (2.A.39) family.</text>
</comment>
<keyword evidence="4 7" id="KW-1133">Transmembrane helix</keyword>
<feature type="transmembrane region" description="Helical" evidence="7">
    <location>
        <begin position="443"/>
        <end position="464"/>
    </location>
</feature>
<sequence length="511" mass="55589">MSTSLNLAPELSVASTNPTSTPLAGDLPDLELSPRLHNRDLAPTRSEGRRWGRYSIFALWTNDVHNIANYSFAMGLFALGLGGWQILLSLAIGATLVYFFMNLSGYMGQKTGVPFPVISRIAFGIHGAQIPALIRAVIAIAWFGIQTYLASVVLRVLLTAIWPQLAIHDQDSILGLSSLGWVCFVAIWLVQLVILAYGMEMVRRYEAFAGPVILLTVASLAGWMYFQADARIAWSVAEPLTGYEMWRNIFAGGALWLAIYGTLVLNFCDFARSSPCRKTIRVGNFWGLPVNILVFATITAVLCGAQFQINGQVIDSPTQIVANIPSTPFLVLGCLAFLIVTVAVNIMANFVAPAFVLSNLAPRHLNFRRAGLISATLAVLILPWNLYNSPLVIVYFLSGLGALLGPLYGVIMADYWLLRKGQVNVPQLYSENPAGAYFYTRGINLRAVAAFLPTALLAIVLALVPNFHSVAPFSWLIGAGTAAALYLLLAPRNRQYLDVSGEAIAVDHSSH</sequence>
<dbReference type="PANTHER" id="PTHR30618">
    <property type="entry name" value="NCS1 FAMILY PURINE/PYRIMIDINE TRANSPORTER"/>
    <property type="match status" value="1"/>
</dbReference>
<feature type="transmembrane region" description="Helical" evidence="7">
    <location>
        <begin position="369"/>
        <end position="387"/>
    </location>
</feature>
<evidence type="ECO:0000256" key="1">
    <source>
        <dbReference type="ARBA" id="ARBA00004141"/>
    </source>
</evidence>
<evidence type="ECO:0000256" key="2">
    <source>
        <dbReference type="ARBA" id="ARBA00008974"/>
    </source>
</evidence>
<dbReference type="Pfam" id="PF02133">
    <property type="entry name" value="Transp_cyt_pur"/>
    <property type="match status" value="1"/>
</dbReference>
<dbReference type="GO" id="GO:0015205">
    <property type="term" value="F:nucleobase transmembrane transporter activity"/>
    <property type="evidence" value="ECO:0007669"/>
    <property type="project" value="TreeGrafter"/>
</dbReference>
<feature type="transmembrane region" description="Helical" evidence="7">
    <location>
        <begin position="329"/>
        <end position="357"/>
    </location>
</feature>
<dbReference type="Proteomes" id="UP000193675">
    <property type="component" value="Unassembled WGS sequence"/>
</dbReference>
<evidence type="ECO:0000256" key="3">
    <source>
        <dbReference type="ARBA" id="ARBA00022692"/>
    </source>
</evidence>
<evidence type="ECO:0000313" key="8">
    <source>
        <dbReference type="EMBL" id="ORL66780.1"/>
    </source>
</evidence>
<organism evidence="8 9">
    <name type="scientific">Pseudomonas putida</name>
    <name type="common">Arthrobacter siderocapsulatus</name>
    <dbReference type="NCBI Taxonomy" id="303"/>
    <lineage>
        <taxon>Bacteria</taxon>
        <taxon>Pseudomonadati</taxon>
        <taxon>Pseudomonadota</taxon>
        <taxon>Gammaproteobacteria</taxon>
        <taxon>Pseudomonadales</taxon>
        <taxon>Pseudomonadaceae</taxon>
        <taxon>Pseudomonas</taxon>
    </lineage>
</organism>
<dbReference type="EMBL" id="NBWC01000005">
    <property type="protein sequence ID" value="ORL66780.1"/>
    <property type="molecule type" value="Genomic_DNA"/>
</dbReference>
<feature type="transmembrane region" description="Helical" evidence="7">
    <location>
        <begin position="288"/>
        <end position="309"/>
    </location>
</feature>
<reference evidence="8 9" key="1">
    <citation type="submission" date="2017-04" db="EMBL/GenBank/DDBJ databases">
        <title>Presence of VIM-2 positive Pseudomonas species in chickens and their surrounding environment.</title>
        <authorList>
            <person name="Zhang R."/>
        </authorList>
    </citation>
    <scope>NUCLEOTIDE SEQUENCE [LARGE SCALE GENOMIC DNA]</scope>
    <source>
        <strain evidence="8 9">DZ-C18</strain>
    </source>
</reference>
<dbReference type="OrthoDB" id="9780088at2"/>
<dbReference type="RefSeq" id="WP_084854605.1">
    <property type="nucleotide sequence ID" value="NZ_NBWC01000005.1"/>
</dbReference>
<feature type="transmembrane region" description="Helical" evidence="7">
    <location>
        <begin position="207"/>
        <end position="226"/>
    </location>
</feature>
<evidence type="ECO:0000256" key="7">
    <source>
        <dbReference type="SAM" id="Phobius"/>
    </source>
</evidence>
<feature type="compositionally biased region" description="Polar residues" evidence="6">
    <location>
        <begin position="13"/>
        <end position="22"/>
    </location>
</feature>
<feature type="transmembrane region" description="Helical" evidence="7">
    <location>
        <begin position="173"/>
        <end position="195"/>
    </location>
</feature>
<feature type="region of interest" description="Disordered" evidence="6">
    <location>
        <begin position="1"/>
        <end position="31"/>
    </location>
</feature>
<gene>
    <name evidence="8" type="ORF">B7H17_03795</name>
</gene>
<dbReference type="PANTHER" id="PTHR30618:SF6">
    <property type="entry name" value="NCS1 FAMILY NUCLEOBASE:CATION SYMPORTER-1"/>
    <property type="match status" value="1"/>
</dbReference>
<keyword evidence="5 7" id="KW-0472">Membrane</keyword>
<dbReference type="InterPro" id="IPR045225">
    <property type="entry name" value="Uracil/uridine/allantoin_perm"/>
</dbReference>
<feature type="transmembrane region" description="Helical" evidence="7">
    <location>
        <begin position="470"/>
        <end position="489"/>
    </location>
</feature>
<keyword evidence="3 7" id="KW-0812">Transmembrane</keyword>
<dbReference type="InterPro" id="IPR001248">
    <property type="entry name" value="Pur-cyt_permease"/>
</dbReference>
<dbReference type="CDD" id="cd11555">
    <property type="entry name" value="SLC-NCS1sbd_u1"/>
    <property type="match status" value="1"/>
</dbReference>
<dbReference type="Gene3D" id="1.10.4160.10">
    <property type="entry name" value="Hydantoin permease"/>
    <property type="match status" value="1"/>
</dbReference>
<name>A0A1X1A4N0_PSEPU</name>
<dbReference type="GO" id="GO:0005886">
    <property type="term" value="C:plasma membrane"/>
    <property type="evidence" value="ECO:0007669"/>
    <property type="project" value="TreeGrafter"/>
</dbReference>
<dbReference type="AlphaFoldDB" id="A0A1X1A4N0"/>